<dbReference type="PANTHER" id="PTHR10545">
    <property type="entry name" value="DIAMINE N-ACETYLTRANSFERASE"/>
    <property type="match status" value="1"/>
</dbReference>
<accession>A0A5J6F6Z2</accession>
<dbReference type="PANTHER" id="PTHR10545:SF29">
    <property type="entry name" value="GH14572P-RELATED"/>
    <property type="match status" value="1"/>
</dbReference>
<keyword evidence="1 5" id="KW-0808">Transferase</keyword>
<dbReference type="PROSITE" id="PS51186">
    <property type="entry name" value="GNAT"/>
    <property type="match status" value="1"/>
</dbReference>
<evidence type="ECO:0000256" key="2">
    <source>
        <dbReference type="ARBA" id="ARBA00023315"/>
    </source>
</evidence>
<dbReference type="Gene3D" id="3.40.630.30">
    <property type="match status" value="1"/>
</dbReference>
<feature type="domain" description="N-acetyltransferase" evidence="4">
    <location>
        <begin position="20"/>
        <end position="178"/>
    </location>
</feature>
<feature type="region of interest" description="Disordered" evidence="3">
    <location>
        <begin position="1"/>
        <end position="23"/>
    </location>
</feature>
<dbReference type="EMBL" id="CP023702">
    <property type="protein sequence ID" value="QEU72128.1"/>
    <property type="molecule type" value="Genomic_DNA"/>
</dbReference>
<evidence type="ECO:0000313" key="5">
    <source>
        <dbReference type="EMBL" id="QEU72128.1"/>
    </source>
</evidence>
<sequence>MRSTPDAATAIATGRQDTGGAVRPATAADLPSVAALCAAHAAFERAAPPAAGLAVRLEHHLFSPSPRAWCLVAEDGGELVGYATYALEFSTWSGAEYIHLDCLFVSAPHRGSGWGGRLFRAVREAAGAAGAPRMEWQTPHWNEDAIRFYDRTGAVSGLKARYTLGPAAPGVPAGPTLPGRPGSDQEGKRARP</sequence>
<dbReference type="OrthoDB" id="9805924at2"/>
<keyword evidence="6" id="KW-1185">Reference proteome</keyword>
<keyword evidence="2" id="KW-0012">Acyltransferase</keyword>
<evidence type="ECO:0000256" key="3">
    <source>
        <dbReference type="SAM" id="MobiDB-lite"/>
    </source>
</evidence>
<dbReference type="RefSeq" id="WP_150487488.1">
    <property type="nucleotide sequence ID" value="NZ_BMUV01000001.1"/>
</dbReference>
<dbReference type="Pfam" id="PF00583">
    <property type="entry name" value="Acetyltransf_1"/>
    <property type="match status" value="1"/>
</dbReference>
<proteinExistence type="predicted"/>
<organism evidence="5 6">
    <name type="scientific">Streptomyces nitrosporeus</name>
    <dbReference type="NCBI Taxonomy" id="28894"/>
    <lineage>
        <taxon>Bacteria</taxon>
        <taxon>Bacillati</taxon>
        <taxon>Actinomycetota</taxon>
        <taxon>Actinomycetes</taxon>
        <taxon>Kitasatosporales</taxon>
        <taxon>Streptomycetaceae</taxon>
        <taxon>Streptomyces</taxon>
    </lineage>
</organism>
<dbReference type="AlphaFoldDB" id="A0A5J6F6Z2"/>
<dbReference type="Proteomes" id="UP000326178">
    <property type="component" value="Chromosome"/>
</dbReference>
<feature type="region of interest" description="Disordered" evidence="3">
    <location>
        <begin position="166"/>
        <end position="192"/>
    </location>
</feature>
<evidence type="ECO:0000259" key="4">
    <source>
        <dbReference type="PROSITE" id="PS51186"/>
    </source>
</evidence>
<gene>
    <name evidence="5" type="ORF">CP967_09215</name>
</gene>
<feature type="compositionally biased region" description="Basic and acidic residues" evidence="3">
    <location>
        <begin position="183"/>
        <end position="192"/>
    </location>
</feature>
<dbReference type="CDD" id="cd04301">
    <property type="entry name" value="NAT_SF"/>
    <property type="match status" value="1"/>
</dbReference>
<dbReference type="InterPro" id="IPR016181">
    <property type="entry name" value="Acyl_CoA_acyltransferase"/>
</dbReference>
<dbReference type="KEGG" id="snk:CP967_09215"/>
<dbReference type="SUPFAM" id="SSF55729">
    <property type="entry name" value="Acyl-CoA N-acyltransferases (Nat)"/>
    <property type="match status" value="1"/>
</dbReference>
<evidence type="ECO:0000256" key="1">
    <source>
        <dbReference type="ARBA" id="ARBA00022679"/>
    </source>
</evidence>
<name>A0A5J6F6Z2_9ACTN</name>
<protein>
    <submittedName>
        <fullName evidence="5">GNAT family N-acetyltransferase</fullName>
    </submittedName>
</protein>
<reference evidence="5 6" key="1">
    <citation type="submission" date="2017-09" db="EMBL/GenBank/DDBJ databases">
        <authorList>
            <person name="Lee N."/>
            <person name="Cho B.-K."/>
        </authorList>
    </citation>
    <scope>NUCLEOTIDE SEQUENCE [LARGE SCALE GENOMIC DNA]</scope>
    <source>
        <strain evidence="5 6">ATCC 12769</strain>
    </source>
</reference>
<evidence type="ECO:0000313" key="6">
    <source>
        <dbReference type="Proteomes" id="UP000326178"/>
    </source>
</evidence>
<dbReference type="InterPro" id="IPR051016">
    <property type="entry name" value="Diverse_Substrate_AcTransf"/>
</dbReference>
<feature type="compositionally biased region" description="Low complexity" evidence="3">
    <location>
        <begin position="166"/>
        <end position="179"/>
    </location>
</feature>
<dbReference type="GO" id="GO:0008080">
    <property type="term" value="F:N-acetyltransferase activity"/>
    <property type="evidence" value="ECO:0007669"/>
    <property type="project" value="TreeGrafter"/>
</dbReference>
<dbReference type="InterPro" id="IPR000182">
    <property type="entry name" value="GNAT_dom"/>
</dbReference>